<dbReference type="EMBL" id="BAAAMK010000004">
    <property type="protein sequence ID" value="GAA1957758.1"/>
    <property type="molecule type" value="Genomic_DNA"/>
</dbReference>
<protein>
    <submittedName>
        <fullName evidence="1">Uncharacterized protein</fullName>
    </submittedName>
</protein>
<comment type="caution">
    <text evidence="1">The sequence shown here is derived from an EMBL/GenBank/DDBJ whole genome shotgun (WGS) entry which is preliminary data.</text>
</comment>
<dbReference type="Proteomes" id="UP001499954">
    <property type="component" value="Unassembled WGS sequence"/>
</dbReference>
<accession>A0ABN2QTD5</accession>
<reference evidence="1 2" key="1">
    <citation type="journal article" date="2019" name="Int. J. Syst. Evol. Microbiol.">
        <title>The Global Catalogue of Microorganisms (GCM) 10K type strain sequencing project: providing services to taxonomists for standard genome sequencing and annotation.</title>
        <authorList>
            <consortium name="The Broad Institute Genomics Platform"/>
            <consortium name="The Broad Institute Genome Sequencing Center for Infectious Disease"/>
            <person name="Wu L."/>
            <person name="Ma J."/>
        </authorList>
    </citation>
    <scope>NUCLEOTIDE SEQUENCE [LARGE SCALE GENOMIC DNA]</scope>
    <source>
        <strain evidence="1 2">JCM 13584</strain>
    </source>
</reference>
<dbReference type="RefSeq" id="WP_157414124.1">
    <property type="nucleotide sequence ID" value="NZ_BAAAMK010000004.1"/>
</dbReference>
<organism evidence="1 2">
    <name type="scientific">Agromyces allii</name>
    <dbReference type="NCBI Taxonomy" id="393607"/>
    <lineage>
        <taxon>Bacteria</taxon>
        <taxon>Bacillati</taxon>
        <taxon>Actinomycetota</taxon>
        <taxon>Actinomycetes</taxon>
        <taxon>Micrococcales</taxon>
        <taxon>Microbacteriaceae</taxon>
        <taxon>Agromyces</taxon>
    </lineage>
</organism>
<sequence>MSSYDEAVLALITGTAVTSEQVDEVRRHRDAVTALAEEVGAGARTRLPEAPVSWCSEAGTAYAEVLVGVAEALTSISATLTTAELGLSSCLEVLQARLDEQEAALASRPVS</sequence>
<gene>
    <name evidence="1" type="ORF">GCM10009717_25190</name>
</gene>
<evidence type="ECO:0000313" key="2">
    <source>
        <dbReference type="Proteomes" id="UP001499954"/>
    </source>
</evidence>
<keyword evidence="2" id="KW-1185">Reference proteome</keyword>
<proteinExistence type="predicted"/>
<name>A0ABN2QTD5_9MICO</name>
<evidence type="ECO:0000313" key="1">
    <source>
        <dbReference type="EMBL" id="GAA1957758.1"/>
    </source>
</evidence>